<reference evidence="1" key="1">
    <citation type="journal article" date="2021" name="New Phytol.">
        <title>Evolutionary innovations through gain and loss of genes in the ectomycorrhizal Boletales.</title>
        <authorList>
            <person name="Wu G."/>
            <person name="Miyauchi S."/>
            <person name="Morin E."/>
            <person name="Kuo A."/>
            <person name="Drula E."/>
            <person name="Varga T."/>
            <person name="Kohler A."/>
            <person name="Feng B."/>
            <person name="Cao Y."/>
            <person name="Lipzen A."/>
            <person name="Daum C."/>
            <person name="Hundley H."/>
            <person name="Pangilinan J."/>
            <person name="Johnson J."/>
            <person name="Barry K."/>
            <person name="LaButti K."/>
            <person name="Ng V."/>
            <person name="Ahrendt S."/>
            <person name="Min B."/>
            <person name="Choi I.G."/>
            <person name="Park H."/>
            <person name="Plett J.M."/>
            <person name="Magnuson J."/>
            <person name="Spatafora J.W."/>
            <person name="Nagy L.G."/>
            <person name="Henrissat B."/>
            <person name="Grigoriev I.V."/>
            <person name="Yang Z.L."/>
            <person name="Xu J."/>
            <person name="Martin F.M."/>
        </authorList>
    </citation>
    <scope>NUCLEOTIDE SEQUENCE</scope>
    <source>
        <strain evidence="1">KUC20120723A-06</strain>
    </source>
</reference>
<name>A0ACB8BVQ7_9AGAM</name>
<evidence type="ECO:0000313" key="1">
    <source>
        <dbReference type="EMBL" id="KAH7929729.1"/>
    </source>
</evidence>
<evidence type="ECO:0000313" key="2">
    <source>
        <dbReference type="Proteomes" id="UP000790709"/>
    </source>
</evidence>
<dbReference type="Proteomes" id="UP000790709">
    <property type="component" value="Unassembled WGS sequence"/>
</dbReference>
<protein>
    <submittedName>
        <fullName evidence="1">MFS general substrate transporter</fullName>
    </submittedName>
</protein>
<keyword evidence="2" id="KW-1185">Reference proteome</keyword>
<organism evidence="1 2">
    <name type="scientific">Leucogyrophana mollusca</name>
    <dbReference type="NCBI Taxonomy" id="85980"/>
    <lineage>
        <taxon>Eukaryota</taxon>
        <taxon>Fungi</taxon>
        <taxon>Dikarya</taxon>
        <taxon>Basidiomycota</taxon>
        <taxon>Agaricomycotina</taxon>
        <taxon>Agaricomycetes</taxon>
        <taxon>Agaricomycetidae</taxon>
        <taxon>Boletales</taxon>
        <taxon>Boletales incertae sedis</taxon>
        <taxon>Leucogyrophana</taxon>
    </lineage>
</organism>
<proteinExistence type="predicted"/>
<dbReference type="EMBL" id="MU266338">
    <property type="protein sequence ID" value="KAH7929729.1"/>
    <property type="molecule type" value="Genomic_DNA"/>
</dbReference>
<comment type="caution">
    <text evidence="1">The sequence shown here is derived from an EMBL/GenBank/DDBJ whole genome shotgun (WGS) entry which is preliminary data.</text>
</comment>
<accession>A0ACB8BVQ7</accession>
<sequence>MSHHRSSRNHSAVSARSAYSPQPESLVLPDGPIDEPTAELLDDITHPHHQTEETLVGTLDEEDDGHIEEVAAWKNRPWWKRPSAVWLLIGMPISSIGFSSTLAPRVELYTMLVCRIHRPEYVSNSNLPGVYGYTTIPEVPSASVSFPTSVNGHTSTELGLEPPSVLVPRIPTLLSEQHNSASGDTRKQCAADPVVQAATAKLAAVLTTTIGVLGCLTTGWWGSLSDRFGRTPIMAVSSLGLLATDTVVITTVFYVDRLPGGYWFLLVGMMLDGLFGGMSTGVAAMHAYLADVTTPSTRSRVFSMTLGLMFTGVALGPVLGGLLVRTTGSPLSVFYFAAGLHAAYLIYVGLVVPESLTKSRANGARERHQESVMDRRNVSTSAMGRVVGLLRGAVSFLSPLAVLLPERVDVKGNPLKKPRRDWSLCFVAASYGFTMMDLGSLTYKFQYAAATFGWSSETVSYFIALAGAGRALLLAVILPLIIRLLRPSPPAPIQLPAEPDEPLQSGASASSTSTTVEETHAPRSKSPSPSHSPAFDLNIARVSLFIEVIAFSLLAVASSGAMFTAATFLGAFGSGFSPAIQAFALELFVRRGGKGRSQAGKLFGAISVVQVLATQIIGPSLFGYVYVKTVGTFPRTILFMTAFSVAISLTLLSFVRAPSVSGGKAGDAEEFITELPERDVTLQEVPTIRVTREDTLVDAGDHQEPGTVGRKGV</sequence>
<gene>
    <name evidence="1" type="ORF">BV22DRAFT_1116640</name>
</gene>